<gene>
    <name evidence="1" type="ORF">JOD49_003046</name>
</gene>
<keyword evidence="2" id="KW-1185">Reference proteome</keyword>
<dbReference type="Proteomes" id="UP000698059">
    <property type="component" value="Unassembled WGS sequence"/>
</dbReference>
<dbReference type="RefSeq" id="WP_205307942.1">
    <property type="nucleotide sequence ID" value="NZ_BAAAVF010000007.1"/>
</dbReference>
<evidence type="ECO:0000313" key="2">
    <source>
        <dbReference type="Proteomes" id="UP000698059"/>
    </source>
</evidence>
<accession>A0ABS2LI70</accession>
<evidence type="ECO:0008006" key="3">
    <source>
        <dbReference type="Google" id="ProtNLM"/>
    </source>
</evidence>
<evidence type="ECO:0000313" key="1">
    <source>
        <dbReference type="EMBL" id="MBM7480126.1"/>
    </source>
</evidence>
<dbReference type="EMBL" id="JAFBBO010000001">
    <property type="protein sequence ID" value="MBM7480126.1"/>
    <property type="molecule type" value="Genomic_DNA"/>
</dbReference>
<comment type="caution">
    <text evidence="1">The sequence shown here is derived from an EMBL/GenBank/DDBJ whole genome shotgun (WGS) entry which is preliminary data.</text>
</comment>
<proteinExistence type="predicted"/>
<sequence length="371" mass="39900">MTISNVGEAFGLTDAGTMLGNSPTQRRQYSPARAKAIVEAAELWGRAWDGNDRAALLVKEALSTSDLFRSVTGDVLDRELLTKYNDTPAQWTQWATRASVKDFKPKKLVDILGGREALDEVPELSEYPEGVHDTDEYEISVKKFGRRFGYSWEASINDDIDELKQMPSNFAIAATVTEDKVANSLLVTSTGAPNPGFFKTANGNAPETKVLDHDNLSAAITKVSTKEDAEGEILVPGALILEVGPAQEMNARRLLNATEVRVTNGGKTTLEPNWLKGAITLVVNARLKGTAWFVLPAPTAPRPAFAVAFLRGYETPDIRKKNDQGTTVSGGALGADAGSFNEDGVYFRVRHVAGGASLLPTHTYAATGASS</sequence>
<protein>
    <recommendedName>
        <fullName evidence="3">Bacteriophage Mu GpT domain-containing protein</fullName>
    </recommendedName>
</protein>
<name>A0ABS2LI70_9CELL</name>
<reference evidence="1 2" key="1">
    <citation type="submission" date="2021-01" db="EMBL/GenBank/DDBJ databases">
        <title>Sequencing the genomes of 1000 actinobacteria strains.</title>
        <authorList>
            <person name="Klenk H.-P."/>
        </authorList>
    </citation>
    <scope>NUCLEOTIDE SEQUENCE [LARGE SCALE GENOMIC DNA]</scope>
    <source>
        <strain evidence="1 2">DSM 46000</strain>
    </source>
</reference>
<organism evidence="1 2">
    <name type="scientific">Oerskovia jenensis</name>
    <dbReference type="NCBI Taxonomy" id="162169"/>
    <lineage>
        <taxon>Bacteria</taxon>
        <taxon>Bacillati</taxon>
        <taxon>Actinomycetota</taxon>
        <taxon>Actinomycetes</taxon>
        <taxon>Micrococcales</taxon>
        <taxon>Cellulomonadaceae</taxon>
        <taxon>Oerskovia</taxon>
    </lineage>
</organism>
<dbReference type="Pfam" id="PF25209">
    <property type="entry name" value="Phage_capsid_4"/>
    <property type="match status" value="1"/>
</dbReference>